<dbReference type="EMBL" id="JABSTR010000001">
    <property type="protein sequence ID" value="KAH9359764.1"/>
    <property type="molecule type" value="Genomic_DNA"/>
</dbReference>
<keyword evidence="1" id="KW-0472">Membrane</keyword>
<sequence length="92" mass="9956">MTETLESLTGVRAYGVAERFGHHFFRLVDTCIQGYAGYCDSYRFTRALTATGGFLILLSALLLNTAFVDQPDPSSLGLALSAATSVIRATYL</sequence>
<dbReference type="VEuPathDB" id="VectorBase:HLOH_047353"/>
<dbReference type="Proteomes" id="UP000821853">
    <property type="component" value="Chromosome 1"/>
</dbReference>
<name>A0A9J6FCD5_HAELO</name>
<comment type="caution">
    <text evidence="2">The sequence shown here is derived from an EMBL/GenBank/DDBJ whole genome shotgun (WGS) entry which is preliminary data.</text>
</comment>
<dbReference type="AlphaFoldDB" id="A0A9J6FCD5"/>
<gene>
    <name evidence="2" type="ORF">HPB48_006183</name>
</gene>
<proteinExistence type="predicted"/>
<reference evidence="2 3" key="1">
    <citation type="journal article" date="2020" name="Cell">
        <title>Large-Scale Comparative Analyses of Tick Genomes Elucidate Their Genetic Diversity and Vector Capacities.</title>
        <authorList>
            <consortium name="Tick Genome and Microbiome Consortium (TIGMIC)"/>
            <person name="Jia N."/>
            <person name="Wang J."/>
            <person name="Shi W."/>
            <person name="Du L."/>
            <person name="Sun Y."/>
            <person name="Zhan W."/>
            <person name="Jiang J.F."/>
            <person name="Wang Q."/>
            <person name="Zhang B."/>
            <person name="Ji P."/>
            <person name="Bell-Sakyi L."/>
            <person name="Cui X.M."/>
            <person name="Yuan T.T."/>
            <person name="Jiang B.G."/>
            <person name="Yang W.F."/>
            <person name="Lam T.T."/>
            <person name="Chang Q.C."/>
            <person name="Ding S.J."/>
            <person name="Wang X.J."/>
            <person name="Zhu J.G."/>
            <person name="Ruan X.D."/>
            <person name="Zhao L."/>
            <person name="Wei J.T."/>
            <person name="Ye R.Z."/>
            <person name="Que T.C."/>
            <person name="Du C.H."/>
            <person name="Zhou Y.H."/>
            <person name="Cheng J.X."/>
            <person name="Dai P.F."/>
            <person name="Guo W.B."/>
            <person name="Han X.H."/>
            <person name="Huang E.J."/>
            <person name="Li L.F."/>
            <person name="Wei W."/>
            <person name="Gao Y.C."/>
            <person name="Liu J.Z."/>
            <person name="Shao H.Z."/>
            <person name="Wang X."/>
            <person name="Wang C.C."/>
            <person name="Yang T.C."/>
            <person name="Huo Q.B."/>
            <person name="Li W."/>
            <person name="Chen H.Y."/>
            <person name="Chen S.E."/>
            <person name="Zhou L.G."/>
            <person name="Ni X.B."/>
            <person name="Tian J.H."/>
            <person name="Sheng Y."/>
            <person name="Liu T."/>
            <person name="Pan Y.S."/>
            <person name="Xia L.Y."/>
            <person name="Li J."/>
            <person name="Zhao F."/>
            <person name="Cao W.C."/>
        </authorList>
    </citation>
    <scope>NUCLEOTIDE SEQUENCE [LARGE SCALE GENOMIC DNA]</scope>
    <source>
        <strain evidence="2">HaeL-2018</strain>
    </source>
</reference>
<evidence type="ECO:0000313" key="2">
    <source>
        <dbReference type="EMBL" id="KAH9359764.1"/>
    </source>
</evidence>
<accession>A0A9J6FCD5</accession>
<protein>
    <submittedName>
        <fullName evidence="2">Uncharacterized protein</fullName>
    </submittedName>
</protein>
<keyword evidence="3" id="KW-1185">Reference proteome</keyword>
<evidence type="ECO:0000313" key="3">
    <source>
        <dbReference type="Proteomes" id="UP000821853"/>
    </source>
</evidence>
<organism evidence="2 3">
    <name type="scientific">Haemaphysalis longicornis</name>
    <name type="common">Bush tick</name>
    <dbReference type="NCBI Taxonomy" id="44386"/>
    <lineage>
        <taxon>Eukaryota</taxon>
        <taxon>Metazoa</taxon>
        <taxon>Ecdysozoa</taxon>
        <taxon>Arthropoda</taxon>
        <taxon>Chelicerata</taxon>
        <taxon>Arachnida</taxon>
        <taxon>Acari</taxon>
        <taxon>Parasitiformes</taxon>
        <taxon>Ixodida</taxon>
        <taxon>Ixodoidea</taxon>
        <taxon>Ixodidae</taxon>
        <taxon>Haemaphysalinae</taxon>
        <taxon>Haemaphysalis</taxon>
    </lineage>
</organism>
<keyword evidence="1" id="KW-0812">Transmembrane</keyword>
<evidence type="ECO:0000256" key="1">
    <source>
        <dbReference type="SAM" id="Phobius"/>
    </source>
</evidence>
<feature type="transmembrane region" description="Helical" evidence="1">
    <location>
        <begin position="47"/>
        <end position="68"/>
    </location>
</feature>
<keyword evidence="1" id="KW-1133">Transmembrane helix</keyword>